<sequence>MRRAPYTEDDIIEAILDVTDNGLTQNQAAQKHGIPQPTLSGRLRGVPPKSEATHPAQLLSKSQKSRLVAWIPRQEALGYAPSHSQVRATVAAFLRQQGRKRPMGEREYSWIKPENKVNVDEGGIMAGFGKRLDSLVIGSSDPKWKGFLKGSQSRAWTSFVEAVTADGRPLKPGIIFKDKELQHQWFIDELKG</sequence>
<dbReference type="PROSITE" id="PS50960">
    <property type="entry name" value="HTH_PSQ"/>
    <property type="match status" value="1"/>
</dbReference>
<keyword evidence="5" id="KW-1185">Reference proteome</keyword>
<evidence type="ECO:0000256" key="1">
    <source>
        <dbReference type="PROSITE-ProRule" id="PRU00320"/>
    </source>
</evidence>
<accession>A0A9P5A543</accession>
<dbReference type="EMBL" id="PVQB02001075">
    <property type="protein sequence ID" value="KAF4332450.1"/>
    <property type="molecule type" value="Genomic_DNA"/>
</dbReference>
<dbReference type="SUPFAM" id="SSF46689">
    <property type="entry name" value="Homeodomain-like"/>
    <property type="match status" value="1"/>
</dbReference>
<dbReference type="OrthoDB" id="5002003at2759"/>
<evidence type="ECO:0000313" key="5">
    <source>
        <dbReference type="Proteomes" id="UP000730481"/>
    </source>
</evidence>
<dbReference type="Gene3D" id="1.10.10.60">
    <property type="entry name" value="Homeodomain-like"/>
    <property type="match status" value="1"/>
</dbReference>
<evidence type="ECO:0000313" key="4">
    <source>
        <dbReference type="EMBL" id="KAF4332450.1"/>
    </source>
</evidence>
<evidence type="ECO:0000259" key="3">
    <source>
        <dbReference type="PROSITE" id="PS50960"/>
    </source>
</evidence>
<keyword evidence="1" id="KW-0539">Nucleus</keyword>
<gene>
    <name evidence="4" type="ORF">FBEOM_13754</name>
</gene>
<dbReference type="GO" id="GO:0005634">
    <property type="term" value="C:nucleus"/>
    <property type="evidence" value="ECO:0007669"/>
    <property type="project" value="UniProtKB-SubCell"/>
</dbReference>
<keyword evidence="1" id="KW-0238">DNA-binding</keyword>
<dbReference type="InterPro" id="IPR007889">
    <property type="entry name" value="HTH_Psq"/>
</dbReference>
<dbReference type="Pfam" id="PF05225">
    <property type="entry name" value="HTH_psq"/>
    <property type="match status" value="1"/>
</dbReference>
<evidence type="ECO:0000256" key="2">
    <source>
        <dbReference type="SAM" id="MobiDB-lite"/>
    </source>
</evidence>
<proteinExistence type="predicted"/>
<dbReference type="InterPro" id="IPR009057">
    <property type="entry name" value="Homeodomain-like_sf"/>
</dbReference>
<protein>
    <recommendedName>
        <fullName evidence="3">HTH psq-type domain-containing protein</fullName>
    </recommendedName>
</protein>
<reference evidence="4" key="1">
    <citation type="journal article" date="2017" name="Mycologia">
        <title>Fusarium algeriense, sp. nov., a novel toxigenic crown rot pathogen of durum wheat from Algeria is nested in the Fusarium burgessii species complex.</title>
        <authorList>
            <person name="Laraba I."/>
            <person name="Keddad A."/>
            <person name="Boureghda H."/>
            <person name="Abdallah N."/>
            <person name="Vaughan M.M."/>
            <person name="Proctor R.H."/>
            <person name="Busman M."/>
            <person name="O'Donnell K."/>
        </authorList>
    </citation>
    <scope>NUCLEOTIDE SEQUENCE</scope>
    <source>
        <strain evidence="4">NRRL 25174</strain>
    </source>
</reference>
<comment type="caution">
    <text evidence="4">The sequence shown here is derived from an EMBL/GenBank/DDBJ whole genome shotgun (WGS) entry which is preliminary data.</text>
</comment>
<dbReference type="Proteomes" id="UP000730481">
    <property type="component" value="Unassembled WGS sequence"/>
</dbReference>
<dbReference type="AlphaFoldDB" id="A0A9P5A543"/>
<reference evidence="4" key="2">
    <citation type="submission" date="2020-02" db="EMBL/GenBank/DDBJ databases">
        <title>Identification and distribution of gene clusters putatively required for synthesis of sphingolipid metabolism inhibitors in phylogenetically diverse species of the filamentous fungus Fusarium.</title>
        <authorList>
            <person name="Kim H.-S."/>
            <person name="Busman M."/>
            <person name="Brown D.W."/>
            <person name="Divon H."/>
            <person name="Uhlig S."/>
            <person name="Proctor R.H."/>
        </authorList>
    </citation>
    <scope>NUCLEOTIDE SEQUENCE</scope>
    <source>
        <strain evidence="4">NRRL 25174</strain>
    </source>
</reference>
<comment type="subcellular location">
    <subcellularLocation>
        <location evidence="1">Nucleus</location>
    </subcellularLocation>
</comment>
<feature type="DNA-binding region" description="H-T-H motif" evidence="1">
    <location>
        <begin position="25"/>
        <end position="45"/>
    </location>
</feature>
<organism evidence="4 5">
    <name type="scientific">Fusarium beomiforme</name>
    <dbReference type="NCBI Taxonomy" id="44412"/>
    <lineage>
        <taxon>Eukaryota</taxon>
        <taxon>Fungi</taxon>
        <taxon>Dikarya</taxon>
        <taxon>Ascomycota</taxon>
        <taxon>Pezizomycotina</taxon>
        <taxon>Sordariomycetes</taxon>
        <taxon>Hypocreomycetidae</taxon>
        <taxon>Hypocreales</taxon>
        <taxon>Nectriaceae</taxon>
        <taxon>Fusarium</taxon>
        <taxon>Fusarium burgessii species complex</taxon>
    </lineage>
</organism>
<dbReference type="GO" id="GO:0003677">
    <property type="term" value="F:DNA binding"/>
    <property type="evidence" value="ECO:0007669"/>
    <property type="project" value="UniProtKB-UniRule"/>
</dbReference>
<feature type="region of interest" description="Disordered" evidence="2">
    <location>
        <begin position="28"/>
        <end position="58"/>
    </location>
</feature>
<name>A0A9P5A543_9HYPO</name>
<feature type="domain" description="HTH psq-type" evidence="3">
    <location>
        <begin position="1"/>
        <end position="49"/>
    </location>
</feature>